<protein>
    <submittedName>
        <fullName evidence="1">Uncharacterized protein</fullName>
    </submittedName>
</protein>
<evidence type="ECO:0000313" key="2">
    <source>
        <dbReference type="Proteomes" id="UP001164929"/>
    </source>
</evidence>
<comment type="caution">
    <text evidence="1">The sequence shown here is derived from an EMBL/GenBank/DDBJ whole genome shotgun (WGS) entry which is preliminary data.</text>
</comment>
<dbReference type="EMBL" id="JAQIZT010000019">
    <property type="protein sequence ID" value="KAJ6952029.1"/>
    <property type="molecule type" value="Genomic_DNA"/>
</dbReference>
<dbReference type="Proteomes" id="UP001164929">
    <property type="component" value="Chromosome 19"/>
</dbReference>
<gene>
    <name evidence="1" type="ORF">NC653_041245</name>
</gene>
<evidence type="ECO:0000313" key="1">
    <source>
        <dbReference type="EMBL" id="KAJ6952029.1"/>
    </source>
</evidence>
<name>A0AAD6PNY9_9ROSI</name>
<proteinExistence type="predicted"/>
<keyword evidence="2" id="KW-1185">Reference proteome</keyword>
<organism evidence="1 2">
    <name type="scientific">Populus alba x Populus x berolinensis</name>
    <dbReference type="NCBI Taxonomy" id="444605"/>
    <lineage>
        <taxon>Eukaryota</taxon>
        <taxon>Viridiplantae</taxon>
        <taxon>Streptophyta</taxon>
        <taxon>Embryophyta</taxon>
        <taxon>Tracheophyta</taxon>
        <taxon>Spermatophyta</taxon>
        <taxon>Magnoliopsida</taxon>
        <taxon>eudicotyledons</taxon>
        <taxon>Gunneridae</taxon>
        <taxon>Pentapetalae</taxon>
        <taxon>rosids</taxon>
        <taxon>fabids</taxon>
        <taxon>Malpighiales</taxon>
        <taxon>Salicaceae</taxon>
        <taxon>Saliceae</taxon>
        <taxon>Populus</taxon>
    </lineage>
</organism>
<accession>A0AAD6PNY9</accession>
<sequence length="88" mass="9605">MLEGLRLLAAFVFNPNRHLYCSGLIVGYTANSEIGLSLMNIAGSMKIAYRSELPVIAFPVAIKFLQPSVGFMFLKASILSDLEILLIA</sequence>
<dbReference type="AlphaFoldDB" id="A0AAD6PNY9"/>
<reference evidence="1" key="1">
    <citation type="journal article" date="2023" name="Mol. Ecol. Resour.">
        <title>Chromosome-level genome assembly of a triploid poplar Populus alba 'Berolinensis'.</title>
        <authorList>
            <person name="Chen S."/>
            <person name="Yu Y."/>
            <person name="Wang X."/>
            <person name="Wang S."/>
            <person name="Zhang T."/>
            <person name="Zhou Y."/>
            <person name="He R."/>
            <person name="Meng N."/>
            <person name="Wang Y."/>
            <person name="Liu W."/>
            <person name="Liu Z."/>
            <person name="Liu J."/>
            <person name="Guo Q."/>
            <person name="Huang H."/>
            <person name="Sederoff R.R."/>
            <person name="Wang G."/>
            <person name="Qu G."/>
            <person name="Chen S."/>
        </authorList>
    </citation>
    <scope>NUCLEOTIDE SEQUENCE</scope>
    <source>
        <strain evidence="1">SC-2020</strain>
    </source>
</reference>